<evidence type="ECO:0000256" key="6">
    <source>
        <dbReference type="ARBA" id="ARBA00011893"/>
    </source>
</evidence>
<comment type="function">
    <text evidence="2 11">Catalyzes a salvage reaction resulting in the formation of AMP, that is energically less costly than de novo synthesis.</text>
</comment>
<comment type="subunit">
    <text evidence="11">Homodimer.</text>
</comment>
<comment type="pathway">
    <text evidence="4 11">Purine metabolism; AMP biosynthesis via salvage pathway; AMP from adenine: step 1/1.</text>
</comment>
<evidence type="ECO:0000256" key="1">
    <source>
        <dbReference type="ARBA" id="ARBA00000868"/>
    </source>
</evidence>
<evidence type="ECO:0000256" key="10">
    <source>
        <dbReference type="ARBA" id="ARBA00022726"/>
    </source>
</evidence>
<organism evidence="14 15">
    <name type="scientific">Actinocatenispora sera</name>
    <dbReference type="NCBI Taxonomy" id="390989"/>
    <lineage>
        <taxon>Bacteria</taxon>
        <taxon>Bacillati</taxon>
        <taxon>Actinomycetota</taxon>
        <taxon>Actinomycetes</taxon>
        <taxon>Micromonosporales</taxon>
        <taxon>Micromonosporaceae</taxon>
        <taxon>Actinocatenispora</taxon>
    </lineage>
</organism>
<dbReference type="GO" id="GO:0016208">
    <property type="term" value="F:AMP binding"/>
    <property type="evidence" value="ECO:0007669"/>
    <property type="project" value="TreeGrafter"/>
</dbReference>
<evidence type="ECO:0000256" key="12">
    <source>
        <dbReference type="SAM" id="MobiDB-lite"/>
    </source>
</evidence>
<keyword evidence="8 11" id="KW-0328">Glycosyltransferase</keyword>
<feature type="domain" description="Phosphoribosyltransferase" evidence="13">
    <location>
        <begin position="68"/>
        <end position="187"/>
    </location>
</feature>
<dbReference type="InterPro" id="IPR029057">
    <property type="entry name" value="PRTase-like"/>
</dbReference>
<evidence type="ECO:0000256" key="2">
    <source>
        <dbReference type="ARBA" id="ARBA00003968"/>
    </source>
</evidence>
<dbReference type="CDD" id="cd06223">
    <property type="entry name" value="PRTases_typeI"/>
    <property type="match status" value="1"/>
</dbReference>
<dbReference type="InterPro" id="IPR005764">
    <property type="entry name" value="Ade_phspho_trans"/>
</dbReference>
<comment type="similarity">
    <text evidence="5 11">Belongs to the purine/pyrimidine phosphoribosyltransferase family.</text>
</comment>
<comment type="subcellular location">
    <subcellularLocation>
        <location evidence="3 11">Cytoplasm</location>
    </subcellularLocation>
</comment>
<dbReference type="PANTHER" id="PTHR32315:SF3">
    <property type="entry name" value="ADENINE PHOSPHORIBOSYLTRANSFERASE"/>
    <property type="match status" value="1"/>
</dbReference>
<keyword evidence="15" id="KW-1185">Reference proteome</keyword>
<gene>
    <name evidence="11 14" type="primary">apt</name>
    <name evidence="14" type="ORF">Asera_47140</name>
</gene>
<dbReference type="HAMAP" id="MF_00004">
    <property type="entry name" value="Aden_phosphoribosyltr"/>
    <property type="match status" value="1"/>
</dbReference>
<dbReference type="KEGG" id="aser:Asera_47140"/>
<evidence type="ECO:0000313" key="14">
    <source>
        <dbReference type="EMBL" id="BCJ30606.1"/>
    </source>
</evidence>
<evidence type="ECO:0000256" key="4">
    <source>
        <dbReference type="ARBA" id="ARBA00004659"/>
    </source>
</evidence>
<evidence type="ECO:0000313" key="15">
    <source>
        <dbReference type="Proteomes" id="UP000680750"/>
    </source>
</evidence>
<dbReference type="UniPathway" id="UPA00588">
    <property type="reaction ID" value="UER00646"/>
</dbReference>
<dbReference type="GO" id="GO:0006166">
    <property type="term" value="P:purine ribonucleoside salvage"/>
    <property type="evidence" value="ECO:0007669"/>
    <property type="project" value="UniProtKB-UniRule"/>
</dbReference>
<feature type="region of interest" description="Disordered" evidence="12">
    <location>
        <begin position="1"/>
        <end position="35"/>
    </location>
</feature>
<dbReference type="PANTHER" id="PTHR32315">
    <property type="entry name" value="ADENINE PHOSPHORIBOSYLTRANSFERASE"/>
    <property type="match status" value="1"/>
</dbReference>
<dbReference type="GO" id="GO:0005737">
    <property type="term" value="C:cytoplasm"/>
    <property type="evidence" value="ECO:0007669"/>
    <property type="project" value="UniProtKB-SubCell"/>
</dbReference>
<evidence type="ECO:0000256" key="7">
    <source>
        <dbReference type="ARBA" id="ARBA00022490"/>
    </source>
</evidence>
<dbReference type="EC" id="2.4.2.7" evidence="6 11"/>
<evidence type="ECO:0000259" key="13">
    <source>
        <dbReference type="Pfam" id="PF00156"/>
    </source>
</evidence>
<keyword evidence="7 11" id="KW-0963">Cytoplasm</keyword>
<keyword evidence="10 11" id="KW-0660">Purine salvage</keyword>
<accession>A0A810L8F0</accession>
<evidence type="ECO:0000256" key="5">
    <source>
        <dbReference type="ARBA" id="ARBA00008391"/>
    </source>
</evidence>
<dbReference type="FunFam" id="3.40.50.2020:FF:000021">
    <property type="entry name" value="Adenine phosphoribosyltransferase"/>
    <property type="match status" value="1"/>
</dbReference>
<keyword evidence="9 11" id="KW-0808">Transferase</keyword>
<dbReference type="GO" id="GO:0044209">
    <property type="term" value="P:AMP salvage"/>
    <property type="evidence" value="ECO:0007669"/>
    <property type="project" value="UniProtKB-UniRule"/>
</dbReference>
<evidence type="ECO:0000256" key="8">
    <source>
        <dbReference type="ARBA" id="ARBA00022676"/>
    </source>
</evidence>
<dbReference type="EMBL" id="AP023354">
    <property type="protein sequence ID" value="BCJ30606.1"/>
    <property type="molecule type" value="Genomic_DNA"/>
</dbReference>
<evidence type="ECO:0000256" key="11">
    <source>
        <dbReference type="HAMAP-Rule" id="MF_00004"/>
    </source>
</evidence>
<dbReference type="GO" id="GO:0003999">
    <property type="term" value="F:adenine phosphoribosyltransferase activity"/>
    <property type="evidence" value="ECO:0007669"/>
    <property type="project" value="UniProtKB-UniRule"/>
</dbReference>
<feature type="compositionally biased region" description="Low complexity" evidence="12">
    <location>
        <begin position="17"/>
        <end position="35"/>
    </location>
</feature>
<name>A0A810L8F0_9ACTN</name>
<dbReference type="NCBIfam" id="TIGR01090">
    <property type="entry name" value="apt"/>
    <property type="match status" value="1"/>
</dbReference>
<proteinExistence type="inferred from homology"/>
<dbReference type="InterPro" id="IPR000836">
    <property type="entry name" value="PRTase_dom"/>
</dbReference>
<evidence type="ECO:0000256" key="3">
    <source>
        <dbReference type="ARBA" id="ARBA00004496"/>
    </source>
</evidence>
<sequence length="209" mass="21643">MTRVDPGIEPGDEPDAATDPAGARADGAAPHGDSGAAVAAGVASHVLDVPDFPEPGVTFKDLTPLFADPDGFRHVIDAVVEHHGSDSFDVVAGIEARGFVIAAAVAYATGTGVVPVRKAGKLPRRTVSASYTLEYGTATLEVHEDAFHRGERVLVVDDVLATGGTAEATLQLVERAGGRVAGFSVLLELGFLHGRQRLAPRQVHALLTV</sequence>
<dbReference type="Pfam" id="PF00156">
    <property type="entry name" value="Pribosyltran"/>
    <property type="match status" value="1"/>
</dbReference>
<protein>
    <recommendedName>
        <fullName evidence="6 11">Adenine phosphoribosyltransferase</fullName>
        <shortName evidence="11">APRT</shortName>
        <ecNumber evidence="6 11">2.4.2.7</ecNumber>
    </recommendedName>
</protein>
<reference evidence="14" key="1">
    <citation type="submission" date="2020-08" db="EMBL/GenBank/DDBJ databases">
        <title>Whole genome shotgun sequence of Actinocatenispora sera NBRC 101916.</title>
        <authorList>
            <person name="Komaki H."/>
            <person name="Tamura T."/>
        </authorList>
    </citation>
    <scope>NUCLEOTIDE SEQUENCE</scope>
    <source>
        <strain evidence="14">NBRC 101916</strain>
    </source>
</reference>
<dbReference type="SUPFAM" id="SSF53271">
    <property type="entry name" value="PRTase-like"/>
    <property type="match status" value="1"/>
</dbReference>
<dbReference type="AlphaFoldDB" id="A0A810L8F0"/>
<dbReference type="Proteomes" id="UP000680750">
    <property type="component" value="Chromosome"/>
</dbReference>
<dbReference type="GO" id="GO:0006168">
    <property type="term" value="P:adenine salvage"/>
    <property type="evidence" value="ECO:0007669"/>
    <property type="project" value="InterPro"/>
</dbReference>
<dbReference type="GO" id="GO:0002055">
    <property type="term" value="F:adenine binding"/>
    <property type="evidence" value="ECO:0007669"/>
    <property type="project" value="TreeGrafter"/>
</dbReference>
<evidence type="ECO:0000256" key="9">
    <source>
        <dbReference type="ARBA" id="ARBA00022679"/>
    </source>
</evidence>
<dbReference type="NCBIfam" id="NF002636">
    <property type="entry name" value="PRK02304.1-5"/>
    <property type="match status" value="1"/>
</dbReference>
<dbReference type="Gene3D" id="3.40.50.2020">
    <property type="match status" value="1"/>
</dbReference>
<comment type="catalytic activity">
    <reaction evidence="1 11">
        <text>AMP + diphosphate = 5-phospho-alpha-D-ribose 1-diphosphate + adenine</text>
        <dbReference type="Rhea" id="RHEA:16609"/>
        <dbReference type="ChEBI" id="CHEBI:16708"/>
        <dbReference type="ChEBI" id="CHEBI:33019"/>
        <dbReference type="ChEBI" id="CHEBI:58017"/>
        <dbReference type="ChEBI" id="CHEBI:456215"/>
        <dbReference type="EC" id="2.4.2.7"/>
    </reaction>
</comment>
<dbReference type="NCBIfam" id="NF002634">
    <property type="entry name" value="PRK02304.1-3"/>
    <property type="match status" value="1"/>
</dbReference>
<dbReference type="InterPro" id="IPR050054">
    <property type="entry name" value="UPRTase/APRTase"/>
</dbReference>